<feature type="transmembrane region" description="Helical" evidence="8">
    <location>
        <begin position="217"/>
        <end position="235"/>
    </location>
</feature>
<dbReference type="Pfam" id="PF03845">
    <property type="entry name" value="Spore_permease"/>
    <property type="match status" value="1"/>
</dbReference>
<feature type="transmembrane region" description="Helical" evidence="8">
    <location>
        <begin position="12"/>
        <end position="31"/>
    </location>
</feature>
<dbReference type="PANTHER" id="PTHR34975:SF2">
    <property type="entry name" value="SPORE GERMINATION PROTEIN A2"/>
    <property type="match status" value="1"/>
</dbReference>
<evidence type="ECO:0000313" key="9">
    <source>
        <dbReference type="EMBL" id="AFH61507.1"/>
    </source>
</evidence>
<dbReference type="Proteomes" id="UP000007392">
    <property type="component" value="Chromosome"/>
</dbReference>
<keyword evidence="4" id="KW-0309">Germination</keyword>
<keyword evidence="6 8" id="KW-1133">Transmembrane helix</keyword>
<evidence type="ECO:0000313" key="10">
    <source>
        <dbReference type="Proteomes" id="UP000007392"/>
    </source>
</evidence>
<dbReference type="GO" id="GO:0009847">
    <property type="term" value="P:spore germination"/>
    <property type="evidence" value="ECO:0007669"/>
    <property type="project" value="InterPro"/>
</dbReference>
<evidence type="ECO:0000256" key="7">
    <source>
        <dbReference type="ARBA" id="ARBA00023136"/>
    </source>
</evidence>
<dbReference type="AlphaFoldDB" id="I0BGL0"/>
<feature type="transmembrane region" description="Helical" evidence="8">
    <location>
        <begin position="144"/>
        <end position="166"/>
    </location>
</feature>
<evidence type="ECO:0000256" key="4">
    <source>
        <dbReference type="ARBA" id="ARBA00022544"/>
    </source>
</evidence>
<accession>I0BGL0</accession>
<feature type="transmembrane region" description="Helical" evidence="8">
    <location>
        <begin position="186"/>
        <end position="205"/>
    </location>
</feature>
<comment type="subcellular location">
    <subcellularLocation>
        <location evidence="1">Membrane</location>
        <topology evidence="1">Multi-pass membrane protein</topology>
    </subcellularLocation>
</comment>
<evidence type="ECO:0000256" key="5">
    <source>
        <dbReference type="ARBA" id="ARBA00022692"/>
    </source>
</evidence>
<dbReference type="InterPro" id="IPR004761">
    <property type="entry name" value="Spore_GerAB"/>
</dbReference>
<gene>
    <name evidence="9" type="ORF">B2K_12375</name>
</gene>
<feature type="transmembrane region" description="Helical" evidence="8">
    <location>
        <begin position="37"/>
        <end position="59"/>
    </location>
</feature>
<feature type="transmembrane region" description="Helical" evidence="8">
    <location>
        <begin position="339"/>
        <end position="358"/>
    </location>
</feature>
<dbReference type="EMBL" id="CP003422">
    <property type="protein sequence ID" value="AFH61507.1"/>
    <property type="molecule type" value="Genomic_DNA"/>
</dbReference>
<feature type="transmembrane region" description="Helical" evidence="8">
    <location>
        <begin position="270"/>
        <end position="299"/>
    </location>
</feature>
<protein>
    <submittedName>
        <fullName evidence="9">GerVB protein</fullName>
    </submittedName>
</protein>
<proteinExistence type="inferred from homology"/>
<dbReference type="PATRIC" id="fig|997761.3.peg.2412"/>
<comment type="similarity">
    <text evidence="2">Belongs to the amino acid-polyamine-organocation (APC) superfamily. Spore germination protein (SGP) (TC 2.A.3.9) family.</text>
</comment>
<keyword evidence="7 8" id="KW-0472">Membrane</keyword>
<sequence length="370" mass="41483">MLNKSVISPNQLLAMIILFEFGTALVIPIGGQTNQGIWLSIWIALPGGLFIYLMFDYLLRQYPNMIPSEYMAVLLGRYLAWPLSLFYMLHFLYIASRNLREAGDLLIASSYDQTPTLVIHLAMITAAVYVLQKGVEVFFRLSQIYLIIMICAGGLGNLVILFSGQIDPANLQPITGEGWRTVLGAAYPFILMFPFAEIAAFSTVLPRLNQVRMARKTGILAMVLSAVGLSLTHAVEMSVLGSDLYSRSTFPLFTTIGLVEIADFLQRLDALVLLTLIIGVFFKMSMYIYSAMATAAYLFRIEDERRLAYSAGITVLFMSILMAPNFLEHKEEGRTHLTLVFPIYSLYIPALLVILHLIRKRFGGKHHSRT</sequence>
<feature type="transmembrane region" description="Helical" evidence="8">
    <location>
        <begin position="306"/>
        <end position="327"/>
    </location>
</feature>
<reference evidence="9 10" key="1">
    <citation type="submission" date="2013-06" db="EMBL/GenBank/DDBJ databases">
        <title>Complete genome sequence of Paenibacillus mucilaginosus K02.</title>
        <authorList>
            <person name="Xiao B."/>
            <person name="Sun L."/>
            <person name="Xiao L."/>
            <person name="Lian B."/>
        </authorList>
    </citation>
    <scope>NUCLEOTIDE SEQUENCE [LARGE SCALE GENOMIC DNA]</scope>
    <source>
        <strain evidence="9 10">K02</strain>
    </source>
</reference>
<name>I0BGL0_9BACL</name>
<dbReference type="RefSeq" id="WP_014650456.1">
    <property type="nucleotide sequence ID" value="NC_017672.3"/>
</dbReference>
<dbReference type="NCBIfam" id="TIGR00912">
    <property type="entry name" value="2A0309"/>
    <property type="match status" value="1"/>
</dbReference>
<evidence type="ECO:0000256" key="6">
    <source>
        <dbReference type="ARBA" id="ARBA00022989"/>
    </source>
</evidence>
<dbReference type="HOGENOM" id="CLU_047547_1_1_9"/>
<dbReference type="GO" id="GO:0016020">
    <property type="term" value="C:membrane"/>
    <property type="evidence" value="ECO:0007669"/>
    <property type="project" value="UniProtKB-SubCell"/>
</dbReference>
<evidence type="ECO:0000256" key="8">
    <source>
        <dbReference type="SAM" id="Phobius"/>
    </source>
</evidence>
<feature type="transmembrane region" description="Helical" evidence="8">
    <location>
        <begin position="114"/>
        <end position="132"/>
    </location>
</feature>
<feature type="transmembrane region" description="Helical" evidence="8">
    <location>
        <begin position="71"/>
        <end position="94"/>
    </location>
</feature>
<dbReference type="OrthoDB" id="1891864at2"/>
<dbReference type="KEGG" id="pmw:B2K_12375"/>
<dbReference type="PANTHER" id="PTHR34975">
    <property type="entry name" value="SPORE GERMINATION PROTEIN A2"/>
    <property type="match status" value="1"/>
</dbReference>
<keyword evidence="5 8" id="KW-0812">Transmembrane</keyword>
<keyword evidence="3" id="KW-0813">Transport</keyword>
<organism evidence="9 10">
    <name type="scientific">Paenibacillus mucilaginosus K02</name>
    <dbReference type="NCBI Taxonomy" id="997761"/>
    <lineage>
        <taxon>Bacteria</taxon>
        <taxon>Bacillati</taxon>
        <taxon>Bacillota</taxon>
        <taxon>Bacilli</taxon>
        <taxon>Bacillales</taxon>
        <taxon>Paenibacillaceae</taxon>
        <taxon>Paenibacillus</taxon>
    </lineage>
</organism>
<evidence type="ECO:0000256" key="1">
    <source>
        <dbReference type="ARBA" id="ARBA00004141"/>
    </source>
</evidence>
<evidence type="ECO:0000256" key="3">
    <source>
        <dbReference type="ARBA" id="ARBA00022448"/>
    </source>
</evidence>
<evidence type="ECO:0000256" key="2">
    <source>
        <dbReference type="ARBA" id="ARBA00007998"/>
    </source>
</evidence>